<keyword evidence="5" id="KW-1185">Reference proteome</keyword>
<dbReference type="GO" id="GO:0019903">
    <property type="term" value="F:protein phosphatase binding"/>
    <property type="evidence" value="ECO:0007669"/>
    <property type="project" value="InterPro"/>
</dbReference>
<dbReference type="OrthoDB" id="10259133at2759"/>
<dbReference type="AlphaFoldDB" id="A0A9P5TU01"/>
<dbReference type="EMBL" id="JADNYJ010000003">
    <property type="protein sequence ID" value="KAF8912191.1"/>
    <property type="molecule type" value="Genomic_DNA"/>
</dbReference>
<feature type="compositionally biased region" description="Polar residues" evidence="3">
    <location>
        <begin position="441"/>
        <end position="454"/>
    </location>
</feature>
<dbReference type="Pfam" id="PF04499">
    <property type="entry name" value="SAPS"/>
    <property type="match status" value="1"/>
</dbReference>
<dbReference type="InterPro" id="IPR007587">
    <property type="entry name" value="SAPS"/>
</dbReference>
<feature type="compositionally biased region" description="Polar residues" evidence="3">
    <location>
        <begin position="783"/>
        <end position="792"/>
    </location>
</feature>
<proteinExistence type="inferred from homology"/>
<reference evidence="4" key="1">
    <citation type="submission" date="2020-11" db="EMBL/GenBank/DDBJ databases">
        <authorList>
            <consortium name="DOE Joint Genome Institute"/>
            <person name="Ahrendt S."/>
            <person name="Riley R."/>
            <person name="Andreopoulos W."/>
            <person name="LaButti K."/>
            <person name="Pangilinan J."/>
            <person name="Ruiz-duenas F.J."/>
            <person name="Barrasa J.M."/>
            <person name="Sanchez-Garcia M."/>
            <person name="Camarero S."/>
            <person name="Miyauchi S."/>
            <person name="Serrano A."/>
            <person name="Linde D."/>
            <person name="Babiker R."/>
            <person name="Drula E."/>
            <person name="Ayuso-Fernandez I."/>
            <person name="Pacheco R."/>
            <person name="Padilla G."/>
            <person name="Ferreira P."/>
            <person name="Barriuso J."/>
            <person name="Kellner H."/>
            <person name="Castanera R."/>
            <person name="Alfaro M."/>
            <person name="Ramirez L."/>
            <person name="Pisabarro A.G."/>
            <person name="Kuo A."/>
            <person name="Tritt A."/>
            <person name="Lipzen A."/>
            <person name="He G."/>
            <person name="Yan M."/>
            <person name="Ng V."/>
            <person name="Cullen D."/>
            <person name="Martin F."/>
            <person name="Rosso M.-N."/>
            <person name="Henrissat B."/>
            <person name="Hibbett D."/>
            <person name="Martinez A.T."/>
            <person name="Grigoriev I.V."/>
        </authorList>
    </citation>
    <scope>NUCLEOTIDE SEQUENCE</scope>
    <source>
        <strain evidence="4">AH 44721</strain>
    </source>
</reference>
<feature type="region of interest" description="Disordered" evidence="3">
    <location>
        <begin position="711"/>
        <end position="882"/>
    </location>
</feature>
<feature type="region of interest" description="Disordered" evidence="3">
    <location>
        <begin position="429"/>
        <end position="485"/>
    </location>
</feature>
<gene>
    <name evidence="4" type="ORF">CPB84DRAFT_1761571</name>
</gene>
<evidence type="ECO:0000313" key="5">
    <source>
        <dbReference type="Proteomes" id="UP000724874"/>
    </source>
</evidence>
<feature type="compositionally biased region" description="Basic and acidic residues" evidence="3">
    <location>
        <begin position="650"/>
        <end position="667"/>
    </location>
</feature>
<name>A0A9P5TU01_GYMJU</name>
<feature type="compositionally biased region" description="Acidic residues" evidence="3">
    <location>
        <begin position="346"/>
        <end position="360"/>
    </location>
</feature>
<organism evidence="4 5">
    <name type="scientific">Gymnopilus junonius</name>
    <name type="common">Spectacular rustgill mushroom</name>
    <name type="synonym">Gymnopilus spectabilis subsp. junonius</name>
    <dbReference type="NCBI Taxonomy" id="109634"/>
    <lineage>
        <taxon>Eukaryota</taxon>
        <taxon>Fungi</taxon>
        <taxon>Dikarya</taxon>
        <taxon>Basidiomycota</taxon>
        <taxon>Agaricomycotina</taxon>
        <taxon>Agaricomycetes</taxon>
        <taxon>Agaricomycetidae</taxon>
        <taxon>Agaricales</taxon>
        <taxon>Agaricineae</taxon>
        <taxon>Hymenogastraceae</taxon>
        <taxon>Gymnopilus</taxon>
    </lineage>
</organism>
<dbReference type="PANTHER" id="PTHR12634">
    <property type="entry name" value="SIT4 YEAST -ASSOCIATING PROTEIN-RELATED"/>
    <property type="match status" value="1"/>
</dbReference>
<evidence type="ECO:0000313" key="4">
    <source>
        <dbReference type="EMBL" id="KAF8912191.1"/>
    </source>
</evidence>
<keyword evidence="2" id="KW-0131">Cell cycle</keyword>
<dbReference type="GO" id="GO:0019888">
    <property type="term" value="F:protein phosphatase regulator activity"/>
    <property type="evidence" value="ECO:0007669"/>
    <property type="project" value="TreeGrafter"/>
</dbReference>
<evidence type="ECO:0000256" key="2">
    <source>
        <dbReference type="ARBA" id="ARBA00023306"/>
    </source>
</evidence>
<feature type="compositionally biased region" description="Basic residues" evidence="3">
    <location>
        <begin position="468"/>
        <end position="478"/>
    </location>
</feature>
<feature type="compositionally biased region" description="Acidic residues" evidence="3">
    <location>
        <begin position="686"/>
        <end position="695"/>
    </location>
</feature>
<feature type="compositionally biased region" description="Polar residues" evidence="3">
    <location>
        <begin position="821"/>
        <end position="835"/>
    </location>
</feature>
<protein>
    <submittedName>
        <fullName evidence="4">SIT4 phosphatase-associated protein-domain-containing protein</fullName>
    </submittedName>
</protein>
<accession>A0A9P5TU01</accession>
<evidence type="ECO:0000256" key="3">
    <source>
        <dbReference type="SAM" id="MobiDB-lite"/>
    </source>
</evidence>
<dbReference type="Proteomes" id="UP000724874">
    <property type="component" value="Unassembled WGS sequence"/>
</dbReference>
<feature type="compositionally biased region" description="Low complexity" evidence="3">
    <location>
        <begin position="860"/>
        <end position="882"/>
    </location>
</feature>
<comment type="similarity">
    <text evidence="1">Belongs to the SAPS family.</text>
</comment>
<dbReference type="GO" id="GO:0005634">
    <property type="term" value="C:nucleus"/>
    <property type="evidence" value="ECO:0007669"/>
    <property type="project" value="TreeGrafter"/>
</dbReference>
<feature type="region of interest" description="Disordered" evidence="3">
    <location>
        <begin position="629"/>
        <end position="699"/>
    </location>
</feature>
<feature type="region of interest" description="Disordered" evidence="3">
    <location>
        <begin position="340"/>
        <end position="396"/>
    </location>
</feature>
<sequence>MKTQMTMASHFVKINSVFMTKKPAEMLAFLQSQPNIVERILRHIETPSFVDLMGRITQLDEAIQNSNVLEWLSSENLIGRLIDLLSPNYTPSVHTVVADLVKNIISMATPSPGAGLTEGLQNGPASNRFARELASPANMYKLVEYMLTEFSPESCNKPAEHDSSDEGKLLSPTFESYTSSVVQSISVVIELIRKNNSDYFEPYLFHALRNRLIQVQQQSHLTGEDLRTALEQALKEMVNRMGVVHLGPMLEILSSRLAEFQKYLKSPRSFLGPISTTIGTMTPFTLERYRIVELYAELLHCSNMSLLNRSSAFSHVYDSDGRLQGGLAGLEELAQVIALNSGNDREPEDMDQDNEYDEEGPAPTLTFPVRNPAEDSSSLDSDDDMTGSEEPGSSDDEAMEEIAMYDEPLSPIPVHQGLPQLTVAASPENTALSESLDPSLKGNTGLSVASSPESESPGLMSSRSSGRGSRRSSRSRRRATLEGSTETLLPVGEQLKRRWLDHGVLVTMIDMFFEYPWNNFLHSAVYDVVHQVMTGGAEGGYNRELIISLFRDAKILHRIVEAQKQNDIESSKPKGVRLGYMGHLMLISEDVITAMARFPPDLRLVIIQYAPEPEWDNFVTGRYNETKKEDNRLLGGGKPVIRSNVVRNPAHADDSEIEGGVRGEFRRAASVGPSTPVSTADFGSADGEDDEDDDNMSSNRAPHFARYLAQEMGSTDQFGSSSDEEDEEKDGSHSRPLNFGERRPLSSNEFDDAFAPSRANEIAMSEDPFSSNEDDDFGPFSDSAVSTSEAYTFSSSFSDEDSSFESFGDFGEFHNADDGESTPTTGSWTLTSSNEFGVGLPEAGPSEERDAGQESTTTVAGASPSSASITTTTSNPRSNNSK</sequence>
<comment type="caution">
    <text evidence="4">The sequence shown here is derived from an EMBL/GenBank/DDBJ whole genome shotgun (WGS) entry which is preliminary data.</text>
</comment>
<dbReference type="GO" id="GO:0005829">
    <property type="term" value="C:cytosol"/>
    <property type="evidence" value="ECO:0007669"/>
    <property type="project" value="TreeGrafter"/>
</dbReference>
<evidence type="ECO:0000256" key="1">
    <source>
        <dbReference type="ARBA" id="ARBA00006180"/>
    </source>
</evidence>
<dbReference type="PANTHER" id="PTHR12634:SF8">
    <property type="entry name" value="FIERY MOUNTAIN, ISOFORM D"/>
    <property type="match status" value="1"/>
</dbReference>
<feature type="compositionally biased region" description="Acidic residues" evidence="3">
    <location>
        <begin position="380"/>
        <end position="396"/>
    </location>
</feature>